<dbReference type="Gene3D" id="1.10.510.10">
    <property type="entry name" value="Transferase(Phosphotransferase) domain 1"/>
    <property type="match status" value="1"/>
</dbReference>
<proteinExistence type="inferred from homology"/>
<evidence type="ECO:0000256" key="11">
    <source>
        <dbReference type="SAM" id="MobiDB-lite"/>
    </source>
</evidence>
<evidence type="ECO:0000313" key="13">
    <source>
        <dbReference type="EMBL" id="OCL14798.1"/>
    </source>
</evidence>
<dbReference type="InterPro" id="IPR000719">
    <property type="entry name" value="Prot_kinase_dom"/>
</dbReference>
<feature type="compositionally biased region" description="Basic and acidic residues" evidence="11">
    <location>
        <begin position="421"/>
        <end position="438"/>
    </location>
</feature>
<dbReference type="EC" id="2.7.11.1" evidence="2"/>
<evidence type="ECO:0000256" key="6">
    <source>
        <dbReference type="ARBA" id="ARBA00022777"/>
    </source>
</evidence>
<feature type="compositionally biased region" description="Polar residues" evidence="11">
    <location>
        <begin position="619"/>
        <end position="636"/>
    </location>
</feature>
<dbReference type="OrthoDB" id="248923at2759"/>
<dbReference type="InterPro" id="IPR017441">
    <property type="entry name" value="Protein_kinase_ATP_BS"/>
</dbReference>
<dbReference type="PROSITE" id="PS50011">
    <property type="entry name" value="PROTEIN_KINASE_DOM"/>
    <property type="match status" value="1"/>
</dbReference>
<feature type="binding site" evidence="10">
    <location>
        <position position="74"/>
    </location>
    <ligand>
        <name>ATP</name>
        <dbReference type="ChEBI" id="CHEBI:30616"/>
    </ligand>
</feature>
<dbReference type="PROSITE" id="PS00107">
    <property type="entry name" value="PROTEIN_KINASE_ATP"/>
    <property type="match status" value="1"/>
</dbReference>
<feature type="region of interest" description="Disordered" evidence="11">
    <location>
        <begin position="390"/>
        <end position="467"/>
    </location>
</feature>
<evidence type="ECO:0000256" key="8">
    <source>
        <dbReference type="ARBA" id="ARBA00047899"/>
    </source>
</evidence>
<dbReference type="Proteomes" id="UP000250140">
    <property type="component" value="Unassembled WGS sequence"/>
</dbReference>
<feature type="region of interest" description="Disordered" evidence="11">
    <location>
        <begin position="689"/>
        <end position="795"/>
    </location>
</feature>
<evidence type="ECO:0000256" key="7">
    <source>
        <dbReference type="ARBA" id="ARBA00022840"/>
    </source>
</evidence>
<evidence type="ECO:0000256" key="4">
    <source>
        <dbReference type="ARBA" id="ARBA00022679"/>
    </source>
</evidence>
<evidence type="ECO:0000313" key="14">
    <source>
        <dbReference type="Proteomes" id="UP000250140"/>
    </source>
</evidence>
<gene>
    <name evidence="13" type="ORF">AOQ84DRAFT_370962</name>
</gene>
<feature type="compositionally biased region" description="Polar residues" evidence="11">
    <location>
        <begin position="718"/>
        <end position="738"/>
    </location>
</feature>
<evidence type="ECO:0000256" key="2">
    <source>
        <dbReference type="ARBA" id="ARBA00012513"/>
    </source>
</evidence>
<organism evidence="13 14">
    <name type="scientific">Glonium stellatum</name>
    <dbReference type="NCBI Taxonomy" id="574774"/>
    <lineage>
        <taxon>Eukaryota</taxon>
        <taxon>Fungi</taxon>
        <taxon>Dikarya</taxon>
        <taxon>Ascomycota</taxon>
        <taxon>Pezizomycotina</taxon>
        <taxon>Dothideomycetes</taxon>
        <taxon>Pleosporomycetidae</taxon>
        <taxon>Gloniales</taxon>
        <taxon>Gloniaceae</taxon>
        <taxon>Glonium</taxon>
    </lineage>
</organism>
<dbReference type="AlphaFoldDB" id="A0A8E2FD79"/>
<dbReference type="GO" id="GO:0004674">
    <property type="term" value="F:protein serine/threonine kinase activity"/>
    <property type="evidence" value="ECO:0007669"/>
    <property type="project" value="UniProtKB-KW"/>
</dbReference>
<keyword evidence="6 13" id="KW-0418">Kinase</keyword>
<dbReference type="InterPro" id="IPR050629">
    <property type="entry name" value="STE20/SPS1-PAK"/>
</dbReference>
<dbReference type="GO" id="GO:0005737">
    <property type="term" value="C:cytoplasm"/>
    <property type="evidence" value="ECO:0007669"/>
    <property type="project" value="TreeGrafter"/>
</dbReference>
<dbReference type="PROSITE" id="PS00108">
    <property type="entry name" value="PROTEIN_KINASE_ST"/>
    <property type="match status" value="1"/>
</dbReference>
<feature type="domain" description="Protein kinase" evidence="12">
    <location>
        <begin position="45"/>
        <end position="323"/>
    </location>
</feature>
<keyword evidence="3" id="KW-0723">Serine/threonine-protein kinase</keyword>
<feature type="region of interest" description="Disordered" evidence="11">
    <location>
        <begin position="914"/>
        <end position="934"/>
    </location>
</feature>
<evidence type="ECO:0000256" key="3">
    <source>
        <dbReference type="ARBA" id="ARBA00022527"/>
    </source>
</evidence>
<feature type="region of interest" description="Disordered" evidence="11">
    <location>
        <begin position="599"/>
        <end position="645"/>
    </location>
</feature>
<keyword evidence="4" id="KW-0808">Transferase</keyword>
<dbReference type="PANTHER" id="PTHR48012:SF10">
    <property type="entry name" value="FI20177P1"/>
    <property type="match status" value="1"/>
</dbReference>
<protein>
    <recommendedName>
        <fullName evidence="2">non-specific serine/threonine protein kinase</fullName>
        <ecNumber evidence="2">2.7.11.1</ecNumber>
    </recommendedName>
</protein>
<dbReference type="EMBL" id="KV748530">
    <property type="protein sequence ID" value="OCL14798.1"/>
    <property type="molecule type" value="Genomic_DNA"/>
</dbReference>
<evidence type="ECO:0000259" key="12">
    <source>
        <dbReference type="PROSITE" id="PS50011"/>
    </source>
</evidence>
<feature type="compositionally biased region" description="Polar residues" evidence="11">
    <location>
        <begin position="449"/>
        <end position="461"/>
    </location>
</feature>
<keyword evidence="7 10" id="KW-0067">ATP-binding</keyword>
<dbReference type="Pfam" id="PF00069">
    <property type="entry name" value="Pkinase"/>
    <property type="match status" value="1"/>
</dbReference>
<evidence type="ECO:0000256" key="9">
    <source>
        <dbReference type="ARBA" id="ARBA00048679"/>
    </source>
</evidence>
<feature type="compositionally biased region" description="Low complexity" evidence="11">
    <location>
        <begin position="775"/>
        <end position="786"/>
    </location>
</feature>
<reference evidence="13 14" key="1">
    <citation type="journal article" date="2016" name="Nat. Commun.">
        <title>Ectomycorrhizal ecology is imprinted in the genome of the dominant symbiotic fungus Cenococcum geophilum.</title>
        <authorList>
            <consortium name="DOE Joint Genome Institute"/>
            <person name="Peter M."/>
            <person name="Kohler A."/>
            <person name="Ohm R.A."/>
            <person name="Kuo A."/>
            <person name="Krutzmann J."/>
            <person name="Morin E."/>
            <person name="Arend M."/>
            <person name="Barry K.W."/>
            <person name="Binder M."/>
            <person name="Choi C."/>
            <person name="Clum A."/>
            <person name="Copeland A."/>
            <person name="Grisel N."/>
            <person name="Haridas S."/>
            <person name="Kipfer T."/>
            <person name="LaButti K."/>
            <person name="Lindquist E."/>
            <person name="Lipzen A."/>
            <person name="Maire R."/>
            <person name="Meier B."/>
            <person name="Mihaltcheva S."/>
            <person name="Molinier V."/>
            <person name="Murat C."/>
            <person name="Poggeler S."/>
            <person name="Quandt C.A."/>
            <person name="Sperisen C."/>
            <person name="Tritt A."/>
            <person name="Tisserant E."/>
            <person name="Crous P.W."/>
            <person name="Henrissat B."/>
            <person name="Nehls U."/>
            <person name="Egli S."/>
            <person name="Spatafora J.W."/>
            <person name="Grigoriev I.V."/>
            <person name="Martin F.M."/>
        </authorList>
    </citation>
    <scope>NUCLEOTIDE SEQUENCE [LARGE SCALE GENOMIC DNA]</scope>
    <source>
        <strain evidence="13 14">CBS 207.34</strain>
    </source>
</reference>
<feature type="compositionally biased region" description="Basic and acidic residues" evidence="11">
    <location>
        <begin position="747"/>
        <end position="756"/>
    </location>
</feature>
<name>A0A8E2FD79_9PEZI</name>
<keyword evidence="5 10" id="KW-0547">Nucleotide-binding</keyword>
<comment type="catalytic activity">
    <reaction evidence="8">
        <text>L-threonyl-[protein] + ATP = O-phospho-L-threonyl-[protein] + ADP + H(+)</text>
        <dbReference type="Rhea" id="RHEA:46608"/>
        <dbReference type="Rhea" id="RHEA-COMP:11060"/>
        <dbReference type="Rhea" id="RHEA-COMP:11605"/>
        <dbReference type="ChEBI" id="CHEBI:15378"/>
        <dbReference type="ChEBI" id="CHEBI:30013"/>
        <dbReference type="ChEBI" id="CHEBI:30616"/>
        <dbReference type="ChEBI" id="CHEBI:61977"/>
        <dbReference type="ChEBI" id="CHEBI:456216"/>
        <dbReference type="EC" id="2.7.11.1"/>
    </reaction>
</comment>
<dbReference type="InterPro" id="IPR008271">
    <property type="entry name" value="Ser/Thr_kinase_AS"/>
</dbReference>
<dbReference type="SUPFAM" id="SSF56112">
    <property type="entry name" value="Protein kinase-like (PK-like)"/>
    <property type="match status" value="1"/>
</dbReference>
<dbReference type="PANTHER" id="PTHR48012">
    <property type="entry name" value="STERILE20-LIKE KINASE, ISOFORM B-RELATED"/>
    <property type="match status" value="1"/>
</dbReference>
<accession>A0A8E2FD79</accession>
<feature type="region of interest" description="Disordered" evidence="11">
    <location>
        <begin position="1"/>
        <end position="43"/>
    </location>
</feature>
<sequence length="1023" mass="113321">MTMDNSLLPPPAAAGTKFKQMQQAREMQEIVEERARRSGDEPPPYDFLELIGKGSFGRVFKSKNRVTGELVAVKIMDVDKVDYEEMTSKNLSETLKEISVLKQLRDSKARNYVNIFYEARPVHQELWIISEYCPGGSVYTLMKPSMSTQTPGLEEKFVVAIARELALALKFIHEVGVLHRDLKCGNILITEDGRVQLCDFGVSGVLEPAIAKRSTIVGTPYWMAPELHQEWVKEADPSNRARPVTVRYGTEVDIWAYGCTIHEMATGLPPFARTSPLKLLEKGMPRLEGERFSDGLRSLVAYVLEGRPEDRPTADNIIDHPYLANTSKTHPTGMLRELIERYVRWEQGGGVRASLFNPYGAQAPDPLAPDDDDGDGDWNFSTTDEFDRQFADHSGIPDPFNDKPAGPGVSGMNRTALDAEPSDRLAKIQRTIKEEQVQRGKRRLDRLFDQNSTPYRYSSPGSDRPPSDLILRDFNPGAPNRETVIDLDFAAPTAVDVPSLDLAEVPTLKATRMNRIIKELEQEEGDDFDTFQQDQIAKRATKDWKFPTMQTERPNRRTQEWTFQTAMAEASYEPQEPPRNIQTTRRRSTKDLTLPILTAPADDNRRTRDFIFPPRESSEGQGSSMSDQGPTLQPSPSLGPGFRPQLRHVATEPIGAFHEFYQSNSAPDSPLRTSMIDLDLANLTELTRPSTADSATDSAYTAGTEFPNGNPFDLEDQVQLSQNNNRASYHTKSQSEPTHSLPGLLTPHDHDTEHGYGSDQGPPPHHGNFHGRGASVSQTQSVSTQQPIKLPPNNIGYGLGTRQRPNQSAWDTWNRSVAHSAVQNEAGFAPYDTEYNNNSPPTSLSADVSADDEEEAEDIWDKFEGLGALRHWPPTRPRRAPSQDDDLAAPPPDTDDYAVGPPVTDGFVDSLTSRADISSAPPRNGLRAPAGPNGRPLVDFPIPRGPDPEALLWDAEPEVLENELLRATREFMGGLKVARNVLRSMRLGDPDVNVRAGMIGGIVGEEDVSEGGGTVRLGIGVGL</sequence>
<feature type="region of interest" description="Disordered" evidence="11">
    <location>
        <begin position="869"/>
        <end position="899"/>
    </location>
</feature>
<evidence type="ECO:0000256" key="5">
    <source>
        <dbReference type="ARBA" id="ARBA00022741"/>
    </source>
</evidence>
<comment type="catalytic activity">
    <reaction evidence="9">
        <text>L-seryl-[protein] + ATP = O-phospho-L-seryl-[protein] + ADP + H(+)</text>
        <dbReference type="Rhea" id="RHEA:17989"/>
        <dbReference type="Rhea" id="RHEA-COMP:9863"/>
        <dbReference type="Rhea" id="RHEA-COMP:11604"/>
        <dbReference type="ChEBI" id="CHEBI:15378"/>
        <dbReference type="ChEBI" id="CHEBI:29999"/>
        <dbReference type="ChEBI" id="CHEBI:30616"/>
        <dbReference type="ChEBI" id="CHEBI:83421"/>
        <dbReference type="ChEBI" id="CHEBI:456216"/>
        <dbReference type="EC" id="2.7.11.1"/>
    </reaction>
</comment>
<feature type="compositionally biased region" description="Low complexity" evidence="11">
    <location>
        <begin position="690"/>
        <end position="704"/>
    </location>
</feature>
<feature type="region of interest" description="Disordered" evidence="11">
    <location>
        <begin position="830"/>
        <end position="856"/>
    </location>
</feature>
<keyword evidence="14" id="KW-1185">Reference proteome</keyword>
<evidence type="ECO:0000256" key="1">
    <source>
        <dbReference type="ARBA" id="ARBA00008874"/>
    </source>
</evidence>
<dbReference type="SMART" id="SM00220">
    <property type="entry name" value="S_TKc"/>
    <property type="match status" value="1"/>
</dbReference>
<evidence type="ECO:0000256" key="10">
    <source>
        <dbReference type="PROSITE-ProRule" id="PRU10141"/>
    </source>
</evidence>
<comment type="similarity">
    <text evidence="1">Belongs to the protein kinase superfamily. STE Ser/Thr protein kinase family. STE20 subfamily.</text>
</comment>
<dbReference type="GO" id="GO:0005524">
    <property type="term" value="F:ATP binding"/>
    <property type="evidence" value="ECO:0007669"/>
    <property type="project" value="UniProtKB-UniRule"/>
</dbReference>
<dbReference type="InterPro" id="IPR011009">
    <property type="entry name" value="Kinase-like_dom_sf"/>
</dbReference>
<feature type="compositionally biased region" description="Basic and acidic residues" evidence="11">
    <location>
        <begin position="26"/>
        <end position="40"/>
    </location>
</feature>